<reference evidence="2" key="1">
    <citation type="journal article" date="2014" name="Int. J. Syst. Evol. Microbiol.">
        <title>Complete genome sequence of Corynebacterium casei LMG S-19264T (=DSM 44701T), isolated from a smear-ripened cheese.</title>
        <authorList>
            <consortium name="US DOE Joint Genome Institute (JGI-PGF)"/>
            <person name="Walter F."/>
            <person name="Albersmeier A."/>
            <person name="Kalinowski J."/>
            <person name="Ruckert C."/>
        </authorList>
    </citation>
    <scope>NUCLEOTIDE SEQUENCE</scope>
    <source>
        <strain evidence="2">KCTC 12343</strain>
    </source>
</reference>
<sequence>MQPVALHAVHPFEVQAVEAEQAMGRTDPEPAVRCLGKLHDVGGRTALAMPRGMRVLGQEVRTGPGRHGKGQDDEEQPEAGVEWRHIHDGKTMR</sequence>
<evidence type="ECO:0000313" key="3">
    <source>
        <dbReference type="Proteomes" id="UP000628442"/>
    </source>
</evidence>
<comment type="caution">
    <text evidence="2">The sequence shown here is derived from an EMBL/GenBank/DDBJ whole genome shotgun (WGS) entry which is preliminary data.</text>
</comment>
<protein>
    <submittedName>
        <fullName evidence="2">Uncharacterized protein</fullName>
    </submittedName>
</protein>
<dbReference type="EMBL" id="BMWV01000001">
    <property type="protein sequence ID" value="GGY26235.1"/>
    <property type="molecule type" value="Genomic_DNA"/>
</dbReference>
<gene>
    <name evidence="2" type="ORF">GCM10007387_05200</name>
</gene>
<name>A0AA88C0W2_9BURK</name>
<reference evidence="2" key="2">
    <citation type="submission" date="2022-12" db="EMBL/GenBank/DDBJ databases">
        <authorList>
            <person name="Sun Q."/>
            <person name="Kim S."/>
        </authorList>
    </citation>
    <scope>NUCLEOTIDE SEQUENCE</scope>
    <source>
        <strain evidence="2">KCTC 12343</strain>
    </source>
</reference>
<dbReference type="AlphaFoldDB" id="A0AA88C0W2"/>
<feature type="compositionally biased region" description="Basic and acidic residues" evidence="1">
    <location>
        <begin position="81"/>
        <end position="93"/>
    </location>
</feature>
<accession>A0AA88C0W2</accession>
<evidence type="ECO:0000313" key="2">
    <source>
        <dbReference type="EMBL" id="GGY26235.1"/>
    </source>
</evidence>
<feature type="region of interest" description="Disordered" evidence="1">
    <location>
        <begin position="55"/>
        <end position="93"/>
    </location>
</feature>
<evidence type="ECO:0000256" key="1">
    <source>
        <dbReference type="SAM" id="MobiDB-lite"/>
    </source>
</evidence>
<dbReference type="Proteomes" id="UP000628442">
    <property type="component" value="Unassembled WGS sequence"/>
</dbReference>
<organism evidence="2 3">
    <name type="scientific">Pseudoduganella albidiflava</name>
    <dbReference type="NCBI Taxonomy" id="321983"/>
    <lineage>
        <taxon>Bacteria</taxon>
        <taxon>Pseudomonadati</taxon>
        <taxon>Pseudomonadota</taxon>
        <taxon>Betaproteobacteria</taxon>
        <taxon>Burkholderiales</taxon>
        <taxon>Oxalobacteraceae</taxon>
        <taxon>Telluria group</taxon>
        <taxon>Pseudoduganella</taxon>
    </lineage>
</organism>
<proteinExistence type="predicted"/>